<sequence length="450" mass="48729">MPEPGEPCRAAVPSGPGCENREVDGVVWNLALVLLFVLFGGYFAAAEIALVSLRDSQVRRLAEHDRRGARVAKLRADSNRFLSAVQIGVTFAGFFASSYGGATIAVRLEPVLQGWGLPIGLAASVALIVVTLFVSYLSLVLGELVPKRLALQKSEAVSLVTAGVLDRLASLSRPVIWLLSKSTNAVVRLLGIDPRAHEEPVSEEELRDMVRTSEQLTVEERRLLSDAFRATDRVLGEVMVPRTEVDFLHLTTTVADAIDEVAGKPHSRYPVIRDTADDVVGFVHVRDLLTRAHREDVRTIGELTRPVTALPASKPVLAALSQMRRRGGHLAVVVDEYGGTAGIVTVEDLVEEVVGEIWDEYDPSAAPVRAKSDGSLEVDGLLHRSDFEQQTGIALPDGPFDTVAGFVVSRLGRVPEEGDSLAALGHRFTVRAMDGHRVSRILVAELDDQP</sequence>
<evidence type="ECO:0000313" key="17">
    <source>
        <dbReference type="Proteomes" id="UP000236729"/>
    </source>
</evidence>
<feature type="domain" description="CBS" evidence="12">
    <location>
        <begin position="239"/>
        <end position="299"/>
    </location>
</feature>
<organism evidence="14 17">
    <name type="scientific">Saccharopolyspora kobensis</name>
    <dbReference type="NCBI Taxonomy" id="146035"/>
    <lineage>
        <taxon>Bacteria</taxon>
        <taxon>Bacillati</taxon>
        <taxon>Actinomycetota</taxon>
        <taxon>Actinomycetes</taxon>
        <taxon>Pseudonocardiales</taxon>
        <taxon>Pseudonocardiaceae</taxon>
        <taxon>Saccharopolyspora</taxon>
    </lineage>
</organism>
<dbReference type="PROSITE" id="PS51846">
    <property type="entry name" value="CNNM"/>
    <property type="match status" value="1"/>
</dbReference>
<gene>
    <name evidence="14" type="ORF">SAMN02982929_03043</name>
    <name evidence="15" type="ORF">SAMN05216506_101283</name>
</gene>
<dbReference type="GO" id="GO:0050660">
    <property type="term" value="F:flavin adenine dinucleotide binding"/>
    <property type="evidence" value="ECO:0007669"/>
    <property type="project" value="InterPro"/>
</dbReference>
<dbReference type="PANTHER" id="PTHR43099">
    <property type="entry name" value="UPF0053 PROTEIN YRKA"/>
    <property type="match status" value="1"/>
</dbReference>
<dbReference type="AlphaFoldDB" id="A0A1H6C2U9"/>
<keyword evidence="16" id="KW-1185">Reference proteome</keyword>
<keyword evidence="7 9" id="KW-0129">CBS domain</keyword>
<dbReference type="FunFam" id="3.10.580.10:FF:000002">
    <property type="entry name" value="Magnesium/cobalt efflux protein CorC"/>
    <property type="match status" value="1"/>
</dbReference>
<dbReference type="SMR" id="A0A1H6C2U9"/>
<accession>A0A1I1HLJ0</accession>
<dbReference type="InterPro" id="IPR016169">
    <property type="entry name" value="FAD-bd_PCMH_sub2"/>
</dbReference>
<dbReference type="Gene3D" id="3.30.465.10">
    <property type="match status" value="1"/>
</dbReference>
<comment type="subcellular location">
    <subcellularLocation>
        <location evidence="1">Cell membrane</location>
        <topology evidence="1">Multi-pass membrane protein</topology>
    </subcellularLocation>
</comment>
<reference evidence="16 17" key="1">
    <citation type="submission" date="2016-10" db="EMBL/GenBank/DDBJ databases">
        <authorList>
            <person name="Varghese N."/>
            <person name="Submissions S."/>
        </authorList>
    </citation>
    <scope>NUCLEOTIDE SEQUENCE [LARGE SCALE GENOMIC DNA]</scope>
    <source>
        <strain evidence="17">ATCC 20501</strain>
        <strain evidence="15 16">CGMCC 4.3529</strain>
    </source>
</reference>
<evidence type="ECO:0000259" key="13">
    <source>
        <dbReference type="PROSITE" id="PS51846"/>
    </source>
</evidence>
<feature type="transmembrane region" description="Helical" evidence="11">
    <location>
        <begin position="81"/>
        <end position="99"/>
    </location>
</feature>
<evidence type="ECO:0000256" key="2">
    <source>
        <dbReference type="ARBA" id="ARBA00006337"/>
    </source>
</evidence>
<dbReference type="PANTHER" id="PTHR43099:SF5">
    <property type="entry name" value="HLYC_CORC FAMILY TRANSPORTER"/>
    <property type="match status" value="1"/>
</dbReference>
<keyword evidence="3" id="KW-1003">Cell membrane</keyword>
<dbReference type="InterPro" id="IPR036318">
    <property type="entry name" value="FAD-bd_PCMH-like_sf"/>
</dbReference>
<dbReference type="EMBL" id="FNVB01000004">
    <property type="protein sequence ID" value="SEG66975.1"/>
    <property type="molecule type" value="Genomic_DNA"/>
</dbReference>
<feature type="transmembrane region" description="Helical" evidence="11">
    <location>
        <begin position="26"/>
        <end position="51"/>
    </location>
</feature>
<keyword evidence="4 10" id="KW-0812">Transmembrane</keyword>
<protein>
    <submittedName>
        <fullName evidence="14 15">Hemolysin</fullName>
    </submittedName>
</protein>
<reference evidence="14" key="2">
    <citation type="submission" date="2016-10" db="EMBL/GenBank/DDBJ databases">
        <authorList>
            <person name="de Groot N.N."/>
        </authorList>
    </citation>
    <scope>NUCLEOTIDE SEQUENCE [LARGE SCALE GENOMIC DNA]</scope>
    <source>
        <strain evidence="14">ATCC 20501</strain>
    </source>
</reference>
<comment type="similarity">
    <text evidence="2">Belongs to the UPF0053 family.</text>
</comment>
<feature type="transmembrane region" description="Helical" evidence="11">
    <location>
        <begin position="119"/>
        <end position="141"/>
    </location>
</feature>
<dbReference type="InterPro" id="IPR046342">
    <property type="entry name" value="CBS_dom_sf"/>
</dbReference>
<dbReference type="Pfam" id="PF01595">
    <property type="entry name" value="CNNM"/>
    <property type="match status" value="1"/>
</dbReference>
<proteinExistence type="inferred from homology"/>
<dbReference type="Gene3D" id="3.10.580.10">
    <property type="entry name" value="CBS-domain"/>
    <property type="match status" value="1"/>
</dbReference>
<evidence type="ECO:0000256" key="7">
    <source>
        <dbReference type="ARBA" id="ARBA00023122"/>
    </source>
</evidence>
<evidence type="ECO:0000256" key="5">
    <source>
        <dbReference type="ARBA" id="ARBA00022737"/>
    </source>
</evidence>
<dbReference type="SUPFAM" id="SSF56176">
    <property type="entry name" value="FAD-binding/transporter-associated domain-like"/>
    <property type="match status" value="1"/>
</dbReference>
<keyword evidence="8 10" id="KW-0472">Membrane</keyword>
<dbReference type="InterPro" id="IPR005170">
    <property type="entry name" value="Transptr-assoc_dom"/>
</dbReference>
<dbReference type="EMBL" id="FOME01000001">
    <property type="protein sequence ID" value="SFC24625.1"/>
    <property type="molecule type" value="Genomic_DNA"/>
</dbReference>
<dbReference type="Proteomes" id="UP000199690">
    <property type="component" value="Unassembled WGS sequence"/>
</dbReference>
<dbReference type="SMART" id="SM00116">
    <property type="entry name" value="CBS"/>
    <property type="match status" value="2"/>
</dbReference>
<evidence type="ECO:0000256" key="4">
    <source>
        <dbReference type="ARBA" id="ARBA00022692"/>
    </source>
</evidence>
<accession>A0A1H6C2U9</accession>
<evidence type="ECO:0000256" key="11">
    <source>
        <dbReference type="SAM" id="Phobius"/>
    </source>
</evidence>
<dbReference type="InterPro" id="IPR044751">
    <property type="entry name" value="Ion_transp-like_CBS"/>
</dbReference>
<dbReference type="SMART" id="SM01091">
    <property type="entry name" value="CorC_HlyC"/>
    <property type="match status" value="1"/>
</dbReference>
<dbReference type="InterPro" id="IPR000644">
    <property type="entry name" value="CBS_dom"/>
</dbReference>
<keyword evidence="6 10" id="KW-1133">Transmembrane helix</keyword>
<evidence type="ECO:0000256" key="1">
    <source>
        <dbReference type="ARBA" id="ARBA00004651"/>
    </source>
</evidence>
<dbReference type="Pfam" id="PF00571">
    <property type="entry name" value="CBS"/>
    <property type="match status" value="2"/>
</dbReference>
<feature type="domain" description="CNNM transmembrane" evidence="13">
    <location>
        <begin position="22"/>
        <end position="220"/>
    </location>
</feature>
<evidence type="ECO:0000256" key="6">
    <source>
        <dbReference type="ARBA" id="ARBA00022989"/>
    </source>
</evidence>
<keyword evidence="5" id="KW-0677">Repeat</keyword>
<evidence type="ECO:0000313" key="16">
    <source>
        <dbReference type="Proteomes" id="UP000199690"/>
    </source>
</evidence>
<evidence type="ECO:0000256" key="3">
    <source>
        <dbReference type="ARBA" id="ARBA00022475"/>
    </source>
</evidence>
<dbReference type="Pfam" id="PF03471">
    <property type="entry name" value="CorC_HlyC"/>
    <property type="match status" value="1"/>
</dbReference>
<evidence type="ECO:0000259" key="12">
    <source>
        <dbReference type="PROSITE" id="PS51371"/>
    </source>
</evidence>
<dbReference type="GO" id="GO:0005886">
    <property type="term" value="C:plasma membrane"/>
    <property type="evidence" value="ECO:0007669"/>
    <property type="project" value="UniProtKB-SubCell"/>
</dbReference>
<feature type="domain" description="CBS" evidence="12">
    <location>
        <begin position="303"/>
        <end position="360"/>
    </location>
</feature>
<name>A0A1H6C2U9_9PSEU</name>
<evidence type="ECO:0000256" key="9">
    <source>
        <dbReference type="PROSITE-ProRule" id="PRU00703"/>
    </source>
</evidence>
<evidence type="ECO:0000313" key="14">
    <source>
        <dbReference type="EMBL" id="SEG66975.1"/>
    </source>
</evidence>
<dbReference type="InterPro" id="IPR002550">
    <property type="entry name" value="CNNM"/>
</dbReference>
<dbReference type="CDD" id="cd04590">
    <property type="entry name" value="CBS_pair_CorC_HlyC_assoc"/>
    <property type="match status" value="1"/>
</dbReference>
<dbReference type="PROSITE" id="PS51371">
    <property type="entry name" value="CBS"/>
    <property type="match status" value="2"/>
</dbReference>
<dbReference type="Proteomes" id="UP000236729">
    <property type="component" value="Unassembled WGS sequence"/>
</dbReference>
<evidence type="ECO:0000256" key="10">
    <source>
        <dbReference type="PROSITE-ProRule" id="PRU01193"/>
    </source>
</evidence>
<dbReference type="SUPFAM" id="SSF54631">
    <property type="entry name" value="CBS-domain pair"/>
    <property type="match status" value="1"/>
</dbReference>
<evidence type="ECO:0000256" key="8">
    <source>
        <dbReference type="ARBA" id="ARBA00023136"/>
    </source>
</evidence>
<dbReference type="InterPro" id="IPR051676">
    <property type="entry name" value="UPF0053_domain"/>
</dbReference>
<evidence type="ECO:0000313" key="15">
    <source>
        <dbReference type="EMBL" id="SFC24625.1"/>
    </source>
</evidence>